<sequence>MSRGSVSIDVCDGVSIGPRNGVVSPNVEQVQKKTLRSLIQIVHGAASLLTWSMYIEEGEVPSEQVKVLYVAAWDGGCRSMEDECLWSTVVSEYRSTGLVSGSTVVEQNRATNGCCCQSMRSALLCGLNAPNLQYLVRIVVGFPCCF</sequence>
<comment type="caution">
    <text evidence="1">The sequence shown here is derived from an EMBL/GenBank/DDBJ whole genome shotgun (WGS) entry which is preliminary data.</text>
</comment>
<keyword evidence="2" id="KW-1185">Reference proteome</keyword>
<dbReference type="Proteomes" id="UP000823674">
    <property type="component" value="Chromosome A10"/>
</dbReference>
<reference evidence="1 2" key="1">
    <citation type="submission" date="2021-03" db="EMBL/GenBank/DDBJ databases">
        <authorList>
            <person name="King G.J."/>
            <person name="Bancroft I."/>
            <person name="Baten A."/>
            <person name="Bloomfield J."/>
            <person name="Borpatragohain P."/>
            <person name="He Z."/>
            <person name="Irish N."/>
            <person name="Irwin J."/>
            <person name="Liu K."/>
            <person name="Mauleon R.P."/>
            <person name="Moore J."/>
            <person name="Morris R."/>
            <person name="Ostergaard L."/>
            <person name="Wang B."/>
            <person name="Wells R."/>
        </authorList>
    </citation>
    <scope>NUCLEOTIDE SEQUENCE [LARGE SCALE GENOMIC DNA]</scope>
    <source>
        <strain evidence="1">R-o-18</strain>
        <tissue evidence="1">Leaf</tissue>
    </source>
</reference>
<proteinExistence type="predicted"/>
<dbReference type="EMBL" id="JADBGQ010000010">
    <property type="protein sequence ID" value="KAG5375887.1"/>
    <property type="molecule type" value="Genomic_DNA"/>
</dbReference>
<name>A0ABQ7KNR7_BRACM</name>
<protein>
    <submittedName>
        <fullName evidence="1">Uncharacterized protein</fullName>
    </submittedName>
</protein>
<gene>
    <name evidence="1" type="primary">A10g504630.1_BraROA</name>
    <name evidence="1" type="ORF">IGI04_040483</name>
</gene>
<evidence type="ECO:0000313" key="2">
    <source>
        <dbReference type="Proteomes" id="UP000823674"/>
    </source>
</evidence>
<organism evidence="1 2">
    <name type="scientific">Brassica rapa subsp. trilocularis</name>
    <dbReference type="NCBI Taxonomy" id="1813537"/>
    <lineage>
        <taxon>Eukaryota</taxon>
        <taxon>Viridiplantae</taxon>
        <taxon>Streptophyta</taxon>
        <taxon>Embryophyta</taxon>
        <taxon>Tracheophyta</taxon>
        <taxon>Spermatophyta</taxon>
        <taxon>Magnoliopsida</taxon>
        <taxon>eudicotyledons</taxon>
        <taxon>Gunneridae</taxon>
        <taxon>Pentapetalae</taxon>
        <taxon>rosids</taxon>
        <taxon>malvids</taxon>
        <taxon>Brassicales</taxon>
        <taxon>Brassicaceae</taxon>
        <taxon>Brassiceae</taxon>
        <taxon>Brassica</taxon>
    </lineage>
</organism>
<evidence type="ECO:0000313" key="1">
    <source>
        <dbReference type="EMBL" id="KAG5375887.1"/>
    </source>
</evidence>
<accession>A0ABQ7KNR7</accession>